<feature type="compositionally biased region" description="Basic and acidic residues" evidence="2">
    <location>
        <begin position="120"/>
        <end position="132"/>
    </location>
</feature>
<dbReference type="AlphaFoldDB" id="A0AAN7VTR4"/>
<evidence type="ECO:0000313" key="4">
    <source>
        <dbReference type="Proteomes" id="UP001310594"/>
    </source>
</evidence>
<dbReference type="Proteomes" id="UP001310594">
    <property type="component" value="Unassembled WGS sequence"/>
</dbReference>
<gene>
    <name evidence="3" type="ORF">LTR97_004034</name>
</gene>
<name>A0AAN7VTR4_9PEZI</name>
<accession>A0AAN7VTR4</accession>
<proteinExistence type="predicted"/>
<feature type="compositionally biased region" description="Basic residues" evidence="2">
    <location>
        <begin position="40"/>
        <end position="49"/>
    </location>
</feature>
<feature type="compositionally biased region" description="Polar residues" evidence="2">
    <location>
        <begin position="467"/>
        <end position="477"/>
    </location>
</feature>
<feature type="compositionally biased region" description="Basic and acidic residues" evidence="2">
    <location>
        <begin position="58"/>
        <end position="70"/>
    </location>
</feature>
<feature type="region of interest" description="Disordered" evidence="2">
    <location>
        <begin position="464"/>
        <end position="496"/>
    </location>
</feature>
<evidence type="ECO:0000256" key="2">
    <source>
        <dbReference type="SAM" id="MobiDB-lite"/>
    </source>
</evidence>
<organism evidence="3 4">
    <name type="scientific">Elasticomyces elasticus</name>
    <dbReference type="NCBI Taxonomy" id="574655"/>
    <lineage>
        <taxon>Eukaryota</taxon>
        <taxon>Fungi</taxon>
        <taxon>Dikarya</taxon>
        <taxon>Ascomycota</taxon>
        <taxon>Pezizomycotina</taxon>
        <taxon>Dothideomycetes</taxon>
        <taxon>Dothideomycetidae</taxon>
        <taxon>Mycosphaerellales</taxon>
        <taxon>Teratosphaeriaceae</taxon>
        <taxon>Elasticomyces</taxon>
    </lineage>
</organism>
<comment type="caution">
    <text evidence="3">The sequence shown here is derived from an EMBL/GenBank/DDBJ whole genome shotgun (WGS) entry which is preliminary data.</text>
</comment>
<sequence>MSGDFIQPHERSSSRNRAPPAIMTSIDVQPGSVQSTSLLKKVRPLRPKLKLSAGQPPRSEDERLPKRANDSTDSDSIDTRGSKRSKINDSSALEAPLRRRTTSSKRDSEANTTNVTTPHHTIDKPASKRLRIEPLSMPPQSSWKKDYESLLPQLEKERDAANANATAHPTTAVPPLCASYSVCVANLDDSNIQSISGYLNLYNTIQVGVLWTAGHKAHGCPYEKTNLHNFLKYLDAREFWVEAITRKDAPAIARPADGSSSERWWYLFLARFVHQVFCAVKEHREKDLDFPDVFSGAGGAPSARVMYAGSLDWVTEDIARAVTLWSLFATKAKTAKNLDFRTRGTKKPPVLPFFLRDQERNYSTSPLVAANLYGDLVLEPVSRNTIESSLVRLASSVTIQTDIPTVKTSLVVTKTPSAVVTPGPVIARSGQSIPLPVSRPDITQPHLASAGRQQVTQLGNVPETRIPPSTANASHTFPNELGEARNDTPVDHGAPPAEQRLSLADRKTELKRKLDEVKERKEALKRANVEKKDMYDRELKMKEAVEEKMVQMMQEKLTKVFDEAERMNEAMTINDEFIRKVREDREGMEEAIRSGDL</sequence>
<keyword evidence="1" id="KW-0175">Coiled coil</keyword>
<evidence type="ECO:0000256" key="1">
    <source>
        <dbReference type="SAM" id="Coils"/>
    </source>
</evidence>
<feature type="compositionally biased region" description="Polar residues" evidence="2">
    <location>
        <begin position="110"/>
        <end position="119"/>
    </location>
</feature>
<evidence type="ECO:0000313" key="3">
    <source>
        <dbReference type="EMBL" id="KAK5703087.1"/>
    </source>
</evidence>
<reference evidence="3" key="1">
    <citation type="submission" date="2023-08" db="EMBL/GenBank/DDBJ databases">
        <title>Black Yeasts Isolated from many extreme environments.</title>
        <authorList>
            <person name="Coleine C."/>
            <person name="Stajich J.E."/>
            <person name="Selbmann L."/>
        </authorList>
    </citation>
    <scope>NUCLEOTIDE SEQUENCE</scope>
    <source>
        <strain evidence="3">CCFEE 5810</strain>
    </source>
</reference>
<protein>
    <submittedName>
        <fullName evidence="3">Uncharacterized protein</fullName>
    </submittedName>
</protein>
<dbReference type="EMBL" id="JAVRQU010000005">
    <property type="protein sequence ID" value="KAK5703087.1"/>
    <property type="molecule type" value="Genomic_DNA"/>
</dbReference>
<feature type="region of interest" description="Disordered" evidence="2">
    <location>
        <begin position="1"/>
        <end position="144"/>
    </location>
</feature>
<feature type="coiled-coil region" evidence="1">
    <location>
        <begin position="500"/>
        <end position="570"/>
    </location>
</feature>